<dbReference type="Gene3D" id="1.10.10.10">
    <property type="entry name" value="Winged helix-like DNA-binding domain superfamily/Winged helix DNA-binding domain"/>
    <property type="match status" value="1"/>
</dbReference>
<dbReference type="InterPro" id="IPR036390">
    <property type="entry name" value="WH_DNA-bd_sf"/>
</dbReference>
<gene>
    <name evidence="3" type="ORF">CIK59_05320</name>
</gene>
<evidence type="ECO:0000256" key="1">
    <source>
        <dbReference type="SAM" id="MobiDB-lite"/>
    </source>
</evidence>
<accession>A0A2A3ZTS3</accession>
<evidence type="ECO:0000313" key="4">
    <source>
        <dbReference type="Proteomes" id="UP000217881"/>
    </source>
</evidence>
<dbReference type="InterPro" id="IPR005471">
    <property type="entry name" value="Tscrpt_reg_IclR_N"/>
</dbReference>
<feature type="compositionally biased region" description="Basic and acidic residues" evidence="1">
    <location>
        <begin position="144"/>
        <end position="165"/>
    </location>
</feature>
<feature type="region of interest" description="Disordered" evidence="1">
    <location>
        <begin position="268"/>
        <end position="289"/>
    </location>
</feature>
<proteinExistence type="predicted"/>
<evidence type="ECO:0000313" key="3">
    <source>
        <dbReference type="EMBL" id="PCC54944.1"/>
    </source>
</evidence>
<dbReference type="GO" id="GO:0003677">
    <property type="term" value="F:DNA binding"/>
    <property type="evidence" value="ECO:0007669"/>
    <property type="project" value="InterPro"/>
</dbReference>
<sequence>MNRASARSENSHLGPSPAVQTTGLSPAIAAVLEHLSAQAEPVTIGALSAMTGLHGNTVREHLEGLIAAGCAAKERAPSQGRGRPAWLYFATDTAAAAGADEYAGLASALAAHIHRTSDSPRLDGIAAGVDWGRQLAADFDGDEPSNHGRSNHEPSNHEPSNHERTTNTARNQTIALLEDLGFAPAVVADFATNSEPEASAGAGANTVTGDADAAVGGAGDAEDSIRVRLTRCPLLSAAHQYPDIVCGVHLGLVRGALDVFGDRDSDSELEPFAEPGACRLHLQPRKESQ</sequence>
<dbReference type="SUPFAM" id="SSF46785">
    <property type="entry name" value="Winged helix' DNA-binding domain"/>
    <property type="match status" value="1"/>
</dbReference>
<reference evidence="3 4" key="1">
    <citation type="journal article" date="2017" name="Elife">
        <title>Extensive horizontal gene transfer in cheese-associated bacteria.</title>
        <authorList>
            <person name="Bonham K.S."/>
            <person name="Wolfe B.E."/>
            <person name="Dutton R.J."/>
        </authorList>
    </citation>
    <scope>NUCLEOTIDE SEQUENCE [LARGE SCALE GENOMIC DNA]</scope>
    <source>
        <strain evidence="3 4">738_8</strain>
    </source>
</reference>
<dbReference type="EMBL" id="NRHA01000007">
    <property type="protein sequence ID" value="PCC54944.1"/>
    <property type="molecule type" value="Genomic_DNA"/>
</dbReference>
<dbReference type="Proteomes" id="UP000217881">
    <property type="component" value="Unassembled WGS sequence"/>
</dbReference>
<feature type="region of interest" description="Disordered" evidence="1">
    <location>
        <begin position="1"/>
        <end position="20"/>
    </location>
</feature>
<dbReference type="AlphaFoldDB" id="A0A2A3ZTS3"/>
<dbReference type="Pfam" id="PF09339">
    <property type="entry name" value="HTH_IclR"/>
    <property type="match status" value="1"/>
</dbReference>
<name>A0A2A3ZTS3_BREAU</name>
<feature type="domain" description="HTH iclR-type" evidence="2">
    <location>
        <begin position="30"/>
        <end position="71"/>
    </location>
</feature>
<comment type="caution">
    <text evidence="3">The sequence shown here is derived from an EMBL/GenBank/DDBJ whole genome shotgun (WGS) entry which is preliminary data.</text>
</comment>
<feature type="region of interest" description="Disordered" evidence="1">
    <location>
        <begin position="136"/>
        <end position="166"/>
    </location>
</feature>
<evidence type="ECO:0000259" key="2">
    <source>
        <dbReference type="Pfam" id="PF09339"/>
    </source>
</evidence>
<dbReference type="GO" id="GO:0006355">
    <property type="term" value="P:regulation of DNA-templated transcription"/>
    <property type="evidence" value="ECO:0007669"/>
    <property type="project" value="InterPro"/>
</dbReference>
<organism evidence="3 4">
    <name type="scientific">Brevibacterium aurantiacum</name>
    <dbReference type="NCBI Taxonomy" id="273384"/>
    <lineage>
        <taxon>Bacteria</taxon>
        <taxon>Bacillati</taxon>
        <taxon>Actinomycetota</taxon>
        <taxon>Actinomycetes</taxon>
        <taxon>Micrococcales</taxon>
        <taxon>Brevibacteriaceae</taxon>
        <taxon>Brevibacterium</taxon>
    </lineage>
</organism>
<protein>
    <recommendedName>
        <fullName evidence="2">HTH iclR-type domain-containing protein</fullName>
    </recommendedName>
</protein>
<dbReference type="InterPro" id="IPR036388">
    <property type="entry name" value="WH-like_DNA-bd_sf"/>
</dbReference>